<dbReference type="AlphaFoldDB" id="A2F7J0"/>
<organism evidence="1 2">
    <name type="scientific">Trichomonas vaginalis (strain ATCC PRA-98 / G3)</name>
    <dbReference type="NCBI Taxonomy" id="412133"/>
    <lineage>
        <taxon>Eukaryota</taxon>
        <taxon>Metamonada</taxon>
        <taxon>Parabasalia</taxon>
        <taxon>Trichomonadida</taxon>
        <taxon>Trichomonadidae</taxon>
        <taxon>Trichomonas</taxon>
    </lineage>
</organism>
<evidence type="ECO:0000313" key="2">
    <source>
        <dbReference type="Proteomes" id="UP000001542"/>
    </source>
</evidence>
<dbReference type="RefSeq" id="XP_001312078.1">
    <property type="nucleotide sequence ID" value="XM_001312077.1"/>
</dbReference>
<reference evidence="1" key="2">
    <citation type="journal article" date="2007" name="Science">
        <title>Draft genome sequence of the sexually transmitted pathogen Trichomonas vaginalis.</title>
        <authorList>
            <person name="Carlton J.M."/>
            <person name="Hirt R.P."/>
            <person name="Silva J.C."/>
            <person name="Delcher A.L."/>
            <person name="Schatz M."/>
            <person name="Zhao Q."/>
            <person name="Wortman J.R."/>
            <person name="Bidwell S.L."/>
            <person name="Alsmark U.C.M."/>
            <person name="Besteiro S."/>
            <person name="Sicheritz-Ponten T."/>
            <person name="Noel C.J."/>
            <person name="Dacks J.B."/>
            <person name="Foster P.G."/>
            <person name="Simillion C."/>
            <person name="Van de Peer Y."/>
            <person name="Miranda-Saavedra D."/>
            <person name="Barton G.J."/>
            <person name="Westrop G.D."/>
            <person name="Mueller S."/>
            <person name="Dessi D."/>
            <person name="Fiori P.L."/>
            <person name="Ren Q."/>
            <person name="Paulsen I."/>
            <person name="Zhang H."/>
            <person name="Bastida-Corcuera F.D."/>
            <person name="Simoes-Barbosa A."/>
            <person name="Brown M.T."/>
            <person name="Hayes R.D."/>
            <person name="Mukherjee M."/>
            <person name="Okumura C.Y."/>
            <person name="Schneider R."/>
            <person name="Smith A.J."/>
            <person name="Vanacova S."/>
            <person name="Villalvazo M."/>
            <person name="Haas B.J."/>
            <person name="Pertea M."/>
            <person name="Feldblyum T.V."/>
            <person name="Utterback T.R."/>
            <person name="Shu C.L."/>
            <person name="Osoegawa K."/>
            <person name="de Jong P.J."/>
            <person name="Hrdy I."/>
            <person name="Horvathova L."/>
            <person name="Zubacova Z."/>
            <person name="Dolezal P."/>
            <person name="Malik S.B."/>
            <person name="Logsdon J.M. Jr."/>
            <person name="Henze K."/>
            <person name="Gupta A."/>
            <person name="Wang C.C."/>
            <person name="Dunne R.L."/>
            <person name="Upcroft J.A."/>
            <person name="Upcroft P."/>
            <person name="White O."/>
            <person name="Salzberg S.L."/>
            <person name="Tang P."/>
            <person name="Chiu C.-H."/>
            <person name="Lee Y.-S."/>
            <person name="Embley T.M."/>
            <person name="Coombs G.H."/>
            <person name="Mottram J.C."/>
            <person name="Tachezy J."/>
            <person name="Fraser-Liggett C.M."/>
            <person name="Johnson P.J."/>
        </authorList>
    </citation>
    <scope>NUCLEOTIDE SEQUENCE [LARGE SCALE GENOMIC DNA]</scope>
    <source>
        <strain evidence="1">G3</strain>
    </source>
</reference>
<dbReference type="InParanoid" id="A2F7J0"/>
<dbReference type="InterPro" id="IPR011989">
    <property type="entry name" value="ARM-like"/>
</dbReference>
<dbReference type="InterPro" id="IPR016024">
    <property type="entry name" value="ARM-type_fold"/>
</dbReference>
<proteinExistence type="predicted"/>
<protein>
    <submittedName>
        <fullName evidence="1">Uncharacterized protein</fullName>
    </submittedName>
</protein>
<gene>
    <name evidence="1" type="ORF">TVAG_115520</name>
</gene>
<dbReference type="KEGG" id="tva:4756953"/>
<evidence type="ECO:0000313" key="1">
    <source>
        <dbReference type="EMBL" id="EAX99148.1"/>
    </source>
</evidence>
<dbReference type="Gene3D" id="1.25.10.10">
    <property type="entry name" value="Leucine-rich Repeat Variant"/>
    <property type="match status" value="1"/>
</dbReference>
<dbReference type="Proteomes" id="UP000001542">
    <property type="component" value="Unassembled WGS sequence"/>
</dbReference>
<name>A2F7J0_TRIV3</name>
<dbReference type="VEuPathDB" id="TrichDB:TVAGG3_0179580"/>
<dbReference type="VEuPathDB" id="TrichDB:TVAG_115520"/>
<dbReference type="SUPFAM" id="SSF48371">
    <property type="entry name" value="ARM repeat"/>
    <property type="match status" value="1"/>
</dbReference>
<keyword evidence="2" id="KW-1185">Reference proteome</keyword>
<reference evidence="1" key="1">
    <citation type="submission" date="2006-10" db="EMBL/GenBank/DDBJ databases">
        <authorList>
            <person name="Amadeo P."/>
            <person name="Zhao Q."/>
            <person name="Wortman J."/>
            <person name="Fraser-Liggett C."/>
            <person name="Carlton J."/>
        </authorList>
    </citation>
    <scope>NUCLEOTIDE SEQUENCE</scope>
    <source>
        <strain evidence="1">G3</strain>
    </source>
</reference>
<sequence>MSEDNFNEQVQAVLGMVNVLAAQSNNEEIQQVTGVFEDFFRNNFIELVIILDFILRSEVADNIRYYVFVILKRAFTVLISMPYENKQSIIREFGKEQMDLFQLAFENAYSENADIARLACNICAQMLVSCPGRPTEGSEFDFQEVFDELIHNNIENEGNPNRYLQTIIIYKELADCKFWKDPNYHREQYMSFIQILSFILSEDFINNIKSSETYEELLFNAVCAIYYTDTQCNGRFSSSSENVKNFLSACVLWLPESSEQLFRITYDTLAVIARCSYTQKIPFGLNLPLFINIITNGLSCPGDYLIATLDCIYEIAFYEYSLYLEKNRSFFLYDSSNRLMILDYGRNPEKTPCESSFIPQNISMNILSSEGVLNQLITHIITIDKNSTDIGVGNDYSISYSATMALRYLIVMTPNYLITLLEIVENLLNSSEWTDNYGAILILESLSSVFQYSQVFTFIIRNKQIFFEYMRSDITILSGGTMIFMIAALKKYSIALVSLDFLNYLLETLEGTLIYKNTTLTVDCLKLMAQFVSSLHPKNKSGLYSTTQKLLLNMRKEINVPLIQSTIDKVLKPIIFEDDQISVSDSKELYVYYDGFINDFIKEAEPPLDIYQVSVLSTSFENLSITILKFVENDQSVLSNFMENMRPFFNCADSELLFMLNISFNTLFQRIPNLMKSYSSLFIEKISEYLHSQDPSLVKQATETARMFFEYIVVNDQDLISQTDEIIKKLFDLIENSSSDIVGIFQGEVVAALGAAVYSYGDSAPVDMINRLVGIIDSVLKFEPDLENEEERQSWLNFYKFIFYALKLLVFNVNYFCGEPPYTAQEGRRFKMWYKRDLFKYINRRIILNDLYDNDFFSVFLDFCESSLSNLKTNVNIDMNNKFTIRILKKAVICDDMFISKRALDFIDLAKNS</sequence>
<accession>A2F7J0</accession>
<dbReference type="EMBL" id="DS113648">
    <property type="protein sequence ID" value="EAX99148.1"/>
    <property type="molecule type" value="Genomic_DNA"/>
</dbReference>